<accession>A0ABX1QI00</accession>
<evidence type="ECO:0000256" key="1">
    <source>
        <dbReference type="ARBA" id="ARBA00009199"/>
    </source>
</evidence>
<dbReference type="InterPro" id="IPR020556">
    <property type="entry name" value="Amidase_CS"/>
</dbReference>
<dbReference type="EMBL" id="WTVQ01000050">
    <property type="protein sequence ID" value="NMG77116.1"/>
    <property type="molecule type" value="Genomic_DNA"/>
</dbReference>
<comment type="caution">
    <text evidence="3">The sequence shown here is derived from an EMBL/GenBank/DDBJ whole genome shotgun (WGS) entry which is preliminary data.</text>
</comment>
<dbReference type="SUPFAM" id="SSF75304">
    <property type="entry name" value="Amidase signature (AS) enzymes"/>
    <property type="match status" value="1"/>
</dbReference>
<dbReference type="PANTHER" id="PTHR11895">
    <property type="entry name" value="TRANSAMIDASE"/>
    <property type="match status" value="1"/>
</dbReference>
<evidence type="ECO:0000313" key="4">
    <source>
        <dbReference type="Proteomes" id="UP000648984"/>
    </source>
</evidence>
<dbReference type="InterPro" id="IPR000120">
    <property type="entry name" value="Amidase"/>
</dbReference>
<dbReference type="InterPro" id="IPR036928">
    <property type="entry name" value="AS_sf"/>
</dbReference>
<proteinExistence type="inferred from homology"/>
<evidence type="ECO:0000313" key="3">
    <source>
        <dbReference type="EMBL" id="NMG77116.1"/>
    </source>
</evidence>
<dbReference type="Proteomes" id="UP000648984">
    <property type="component" value="Unassembled WGS sequence"/>
</dbReference>
<gene>
    <name evidence="3" type="ORF">GPA25_20385</name>
</gene>
<reference evidence="3 4" key="1">
    <citation type="submission" date="2019-12" db="EMBL/GenBank/DDBJ databases">
        <title>Comparative genomics gives insights into the taxonomy of the Azoarcus-Aromatoleum group and reveals separate origins of nif in the plant-associated Azoarcus and non-plant-associated Aromatoleum sub-groups.</title>
        <authorList>
            <person name="Lafos M."/>
            <person name="Maluk M."/>
            <person name="Batista M."/>
            <person name="Junghare M."/>
            <person name="Carmona M."/>
            <person name="Faoro H."/>
            <person name="Cruz L.M."/>
            <person name="Battistoni F."/>
            <person name="De Souza E."/>
            <person name="Pedrosa F."/>
            <person name="Chen W.-M."/>
            <person name="Poole P.S."/>
            <person name="Dixon R.A."/>
            <person name="James E.K."/>
        </authorList>
    </citation>
    <scope>NUCLEOTIDE SEQUENCE [LARGE SCALE GENOMIC DNA]</scope>
    <source>
        <strain evidence="3 4">22Lin</strain>
    </source>
</reference>
<dbReference type="InterPro" id="IPR023631">
    <property type="entry name" value="Amidase_dom"/>
</dbReference>
<keyword evidence="4" id="KW-1185">Reference proteome</keyword>
<evidence type="ECO:0000259" key="2">
    <source>
        <dbReference type="Pfam" id="PF01425"/>
    </source>
</evidence>
<dbReference type="PROSITE" id="PS51318">
    <property type="entry name" value="TAT"/>
    <property type="match status" value="1"/>
</dbReference>
<comment type="similarity">
    <text evidence="1">Belongs to the amidase family.</text>
</comment>
<dbReference type="PANTHER" id="PTHR11895:SF7">
    <property type="entry name" value="GLUTAMYL-TRNA(GLN) AMIDOTRANSFERASE SUBUNIT A, MITOCHONDRIAL"/>
    <property type="match status" value="1"/>
</dbReference>
<dbReference type="RefSeq" id="WP_169262251.1">
    <property type="nucleotide sequence ID" value="NZ_WTVQ01000050.1"/>
</dbReference>
<protein>
    <submittedName>
        <fullName evidence="3">Amidase</fullName>
    </submittedName>
</protein>
<feature type="domain" description="Amidase" evidence="2">
    <location>
        <begin position="65"/>
        <end position="500"/>
    </location>
</feature>
<dbReference type="Pfam" id="PF01425">
    <property type="entry name" value="Amidase"/>
    <property type="match status" value="1"/>
</dbReference>
<sequence>MDTHGAGLGRRDFLKAGAALGGASLLGLGGKVSAAAAGSPLPEYEGFDALALADLIRRGELTPLEVLEAAIARAETRKAINAIAIPHFDLAREAARALSAEGRAERLRRGEMAPLSGVPFALKDLNIALKGTVTTNGCAFFRDAVADHDSTLVLRYRAAGLNIFAKLTSPEFGQTGTTESRLWGKTTNPWNAEYSAGGSSGGSAAAVAAGILPAAHASDGGGSIRIPASHCGLFGLKPSRGLVPMGPRALEGWMGLSAHNVITRSVRDSAWLLQLTQGPEPGTRAAPSPGALIAAIGRPPRGLRIALIESNPFGMGVHADCLDAVRGTAKLCTALGHTVEAATLNLPIQEMFAGMGVMTATGMLTSVRAREKALGRAAREDEFEPINWRSLQLAKGYTAEQVFAARAAFDQAGRILDEFFARYDLILSPVTAAPPPKLGALSLDQPYEDFVKAAVLASPFTAMFNMSGHPAMSVPLHWNAAGLPIGSQFAAPFGGEATLLALAAQLEQAAPWKDRRPPAAA</sequence>
<dbReference type="Gene3D" id="3.90.1300.10">
    <property type="entry name" value="Amidase signature (AS) domain"/>
    <property type="match status" value="1"/>
</dbReference>
<organism evidence="3 4">
    <name type="scientific">Aromatoleum diolicum</name>
    <dbReference type="NCBI Taxonomy" id="75796"/>
    <lineage>
        <taxon>Bacteria</taxon>
        <taxon>Pseudomonadati</taxon>
        <taxon>Pseudomonadota</taxon>
        <taxon>Betaproteobacteria</taxon>
        <taxon>Rhodocyclales</taxon>
        <taxon>Rhodocyclaceae</taxon>
        <taxon>Aromatoleum</taxon>
    </lineage>
</organism>
<dbReference type="InterPro" id="IPR006311">
    <property type="entry name" value="TAT_signal"/>
</dbReference>
<name>A0ABX1QI00_9RHOO</name>
<dbReference type="PROSITE" id="PS00571">
    <property type="entry name" value="AMIDASES"/>
    <property type="match status" value="1"/>
</dbReference>